<dbReference type="EMBL" id="BLAF01000016">
    <property type="protein sequence ID" value="GES20290.1"/>
    <property type="molecule type" value="Genomic_DNA"/>
</dbReference>
<evidence type="ECO:0008006" key="4">
    <source>
        <dbReference type="Google" id="ProtNLM"/>
    </source>
</evidence>
<evidence type="ECO:0000313" key="2">
    <source>
        <dbReference type="EMBL" id="GES20290.1"/>
    </source>
</evidence>
<keyword evidence="3" id="KW-1185">Reference proteome</keyword>
<dbReference type="Proteomes" id="UP000377595">
    <property type="component" value="Unassembled WGS sequence"/>
</dbReference>
<evidence type="ECO:0000256" key="1">
    <source>
        <dbReference type="SAM" id="Coils"/>
    </source>
</evidence>
<sequence>MRQADADDNIGGEWLTSTEKKELAEFRRRNRQLEMENDILKRAAAYFARENVLPK</sequence>
<organism evidence="2 3">
    <name type="scientific">Acrocarpospora pleiomorpha</name>
    <dbReference type="NCBI Taxonomy" id="90975"/>
    <lineage>
        <taxon>Bacteria</taxon>
        <taxon>Bacillati</taxon>
        <taxon>Actinomycetota</taxon>
        <taxon>Actinomycetes</taxon>
        <taxon>Streptosporangiales</taxon>
        <taxon>Streptosporangiaceae</taxon>
        <taxon>Acrocarpospora</taxon>
    </lineage>
</organism>
<name>A0A5M3XH13_9ACTN</name>
<accession>A0A5M3XH13</accession>
<dbReference type="AlphaFoldDB" id="A0A5M3XH13"/>
<gene>
    <name evidence="2" type="ORF">Aple_031860</name>
</gene>
<protein>
    <recommendedName>
        <fullName evidence="4">Transposase</fullName>
    </recommendedName>
</protein>
<proteinExistence type="predicted"/>
<dbReference type="InterPro" id="IPR009057">
    <property type="entry name" value="Homeodomain-like_sf"/>
</dbReference>
<dbReference type="OrthoDB" id="3699740at2"/>
<reference evidence="2 3" key="1">
    <citation type="submission" date="2019-10" db="EMBL/GenBank/DDBJ databases">
        <title>Whole genome shotgun sequence of Acrocarpospora pleiomorpha NBRC 16267.</title>
        <authorList>
            <person name="Ichikawa N."/>
            <person name="Kimura A."/>
            <person name="Kitahashi Y."/>
            <person name="Komaki H."/>
            <person name="Oguchi A."/>
        </authorList>
    </citation>
    <scope>NUCLEOTIDE SEQUENCE [LARGE SCALE GENOMIC DNA]</scope>
    <source>
        <strain evidence="2 3">NBRC 16267</strain>
    </source>
</reference>
<comment type="caution">
    <text evidence="2">The sequence shown here is derived from an EMBL/GenBank/DDBJ whole genome shotgun (WGS) entry which is preliminary data.</text>
</comment>
<dbReference type="RefSeq" id="WP_155345349.1">
    <property type="nucleotide sequence ID" value="NZ_BAAAHM010000021.1"/>
</dbReference>
<feature type="coiled-coil region" evidence="1">
    <location>
        <begin position="16"/>
        <end position="43"/>
    </location>
</feature>
<evidence type="ECO:0000313" key="3">
    <source>
        <dbReference type="Proteomes" id="UP000377595"/>
    </source>
</evidence>
<keyword evidence="1" id="KW-0175">Coiled coil</keyword>
<dbReference type="SUPFAM" id="SSF46689">
    <property type="entry name" value="Homeodomain-like"/>
    <property type="match status" value="1"/>
</dbReference>